<organism evidence="7 8">
    <name type="scientific">Desulfosarcina ovata subsp. sediminis</name>
    <dbReference type="NCBI Taxonomy" id="885957"/>
    <lineage>
        <taxon>Bacteria</taxon>
        <taxon>Pseudomonadati</taxon>
        <taxon>Thermodesulfobacteriota</taxon>
        <taxon>Desulfobacteria</taxon>
        <taxon>Desulfobacterales</taxon>
        <taxon>Desulfosarcinaceae</taxon>
        <taxon>Desulfosarcina</taxon>
    </lineage>
</organism>
<dbReference type="EMBL" id="AP021876">
    <property type="protein sequence ID" value="BBO86203.1"/>
    <property type="molecule type" value="Genomic_DNA"/>
</dbReference>
<evidence type="ECO:0000259" key="6">
    <source>
        <dbReference type="PROSITE" id="PS50893"/>
    </source>
</evidence>
<dbReference type="InterPro" id="IPR003439">
    <property type="entry name" value="ABC_transporter-like_ATP-bd"/>
</dbReference>
<keyword evidence="2" id="KW-0813">Transport</keyword>
<keyword evidence="4 7" id="KW-0067">ATP-binding</keyword>
<evidence type="ECO:0000256" key="4">
    <source>
        <dbReference type="ARBA" id="ARBA00022840"/>
    </source>
</evidence>
<dbReference type="PANTHER" id="PTHR43820">
    <property type="entry name" value="HIGH-AFFINITY BRANCHED-CHAIN AMINO ACID TRANSPORT ATP-BINDING PROTEIN LIVF"/>
    <property type="match status" value="1"/>
</dbReference>
<dbReference type="GO" id="GO:0015658">
    <property type="term" value="F:branched-chain amino acid transmembrane transporter activity"/>
    <property type="evidence" value="ECO:0007669"/>
    <property type="project" value="TreeGrafter"/>
</dbReference>
<dbReference type="Pfam" id="PF00005">
    <property type="entry name" value="ABC_tran"/>
    <property type="match status" value="1"/>
</dbReference>
<dbReference type="SMART" id="SM00382">
    <property type="entry name" value="AAA"/>
    <property type="match status" value="1"/>
</dbReference>
<reference evidence="7 8" key="1">
    <citation type="submission" date="2019-11" db="EMBL/GenBank/DDBJ databases">
        <title>Comparative genomics of hydrocarbon-degrading Desulfosarcina strains.</title>
        <authorList>
            <person name="Watanabe M."/>
            <person name="Kojima H."/>
            <person name="Fukui M."/>
        </authorList>
    </citation>
    <scope>NUCLEOTIDE SEQUENCE [LARGE SCALE GENOMIC DNA]</scope>
    <source>
        <strain evidence="7 8">28bB2T</strain>
    </source>
</reference>
<dbReference type="GO" id="GO:0015807">
    <property type="term" value="P:L-amino acid transport"/>
    <property type="evidence" value="ECO:0007669"/>
    <property type="project" value="TreeGrafter"/>
</dbReference>
<dbReference type="PROSITE" id="PS00211">
    <property type="entry name" value="ABC_TRANSPORTER_1"/>
    <property type="match status" value="1"/>
</dbReference>
<dbReference type="AlphaFoldDB" id="A0A5K8A0Z0"/>
<dbReference type="RefSeq" id="WP_155325569.1">
    <property type="nucleotide sequence ID" value="NZ_AP021876.1"/>
</dbReference>
<dbReference type="KEGG" id="dov:DSCO28_67690"/>
<evidence type="ECO:0000313" key="8">
    <source>
        <dbReference type="Proteomes" id="UP000425960"/>
    </source>
</evidence>
<sequence length="258" mass="28324">MLEIENLMVFFENALALNGLNLTVQQGEVVAVIGSNSAGKTTLLNTVAGLVNDMRINSQRRGGKRISTYGHIYFKGEDIIDWTPRQRVLNGIVLSRERHPIFQESSVLENLKIAGYLRKRSEINNSLAYIFRLFPALKALKRRVAGFLSGGEQQMLAIAMALVVRPALLLLDEPLLGLSPLMQAAVMQAVVELKQFSGITVLICEQFAQPVLPIIDRGYVLENGMLTFSGTGAELIGNPEIHAAYFGRLAEDGVDGQN</sequence>
<evidence type="ECO:0000313" key="7">
    <source>
        <dbReference type="EMBL" id="BBO86203.1"/>
    </source>
</evidence>
<evidence type="ECO:0000256" key="1">
    <source>
        <dbReference type="ARBA" id="ARBA00005417"/>
    </source>
</evidence>
<keyword evidence="5" id="KW-0029">Amino-acid transport</keyword>
<keyword evidence="3" id="KW-0547">Nucleotide-binding</keyword>
<dbReference type="InterPro" id="IPR017871">
    <property type="entry name" value="ABC_transporter-like_CS"/>
</dbReference>
<comment type="similarity">
    <text evidence="1">Belongs to the ABC transporter superfamily.</text>
</comment>
<gene>
    <name evidence="7" type="ORF">DSCO28_67690</name>
</gene>
<protein>
    <submittedName>
        <fullName evidence="7">ABC transporter ATP-binding protein</fullName>
    </submittedName>
</protein>
<dbReference type="GO" id="GO:0005524">
    <property type="term" value="F:ATP binding"/>
    <property type="evidence" value="ECO:0007669"/>
    <property type="project" value="UniProtKB-KW"/>
</dbReference>
<dbReference type="InterPro" id="IPR027417">
    <property type="entry name" value="P-loop_NTPase"/>
</dbReference>
<dbReference type="InterPro" id="IPR003593">
    <property type="entry name" value="AAA+_ATPase"/>
</dbReference>
<dbReference type="InterPro" id="IPR052156">
    <property type="entry name" value="BCAA_Transport_ATP-bd_LivF"/>
</dbReference>
<accession>A0A5K8A0Z0</accession>
<feature type="domain" description="ABC transporter" evidence="6">
    <location>
        <begin position="2"/>
        <end position="248"/>
    </location>
</feature>
<evidence type="ECO:0000256" key="2">
    <source>
        <dbReference type="ARBA" id="ARBA00022448"/>
    </source>
</evidence>
<proteinExistence type="inferred from homology"/>
<dbReference type="Proteomes" id="UP000425960">
    <property type="component" value="Chromosome"/>
</dbReference>
<dbReference type="PANTHER" id="PTHR43820:SF4">
    <property type="entry name" value="HIGH-AFFINITY BRANCHED-CHAIN AMINO ACID TRANSPORT ATP-BINDING PROTEIN LIVF"/>
    <property type="match status" value="1"/>
</dbReference>
<evidence type="ECO:0000256" key="3">
    <source>
        <dbReference type="ARBA" id="ARBA00022741"/>
    </source>
</evidence>
<dbReference type="PROSITE" id="PS50893">
    <property type="entry name" value="ABC_TRANSPORTER_2"/>
    <property type="match status" value="1"/>
</dbReference>
<dbReference type="Gene3D" id="3.40.50.300">
    <property type="entry name" value="P-loop containing nucleotide triphosphate hydrolases"/>
    <property type="match status" value="1"/>
</dbReference>
<name>A0A5K8A0Z0_9BACT</name>
<evidence type="ECO:0000256" key="5">
    <source>
        <dbReference type="ARBA" id="ARBA00022970"/>
    </source>
</evidence>
<dbReference type="GO" id="GO:0016887">
    <property type="term" value="F:ATP hydrolysis activity"/>
    <property type="evidence" value="ECO:0007669"/>
    <property type="project" value="InterPro"/>
</dbReference>
<dbReference type="SUPFAM" id="SSF52540">
    <property type="entry name" value="P-loop containing nucleoside triphosphate hydrolases"/>
    <property type="match status" value="1"/>
</dbReference>